<dbReference type="GO" id="GO:0046872">
    <property type="term" value="F:metal ion binding"/>
    <property type="evidence" value="ECO:0007669"/>
    <property type="project" value="UniProtKB-KW"/>
</dbReference>
<dbReference type="InterPro" id="IPR002933">
    <property type="entry name" value="Peptidase_M20"/>
</dbReference>
<evidence type="ECO:0000313" key="8">
    <source>
        <dbReference type="Proteomes" id="UP000319578"/>
    </source>
</evidence>
<accession>A0A0K9YPP3</accession>
<evidence type="ECO:0000256" key="3">
    <source>
        <dbReference type="ARBA" id="ARBA00022801"/>
    </source>
</evidence>
<evidence type="ECO:0000256" key="1">
    <source>
        <dbReference type="ARBA" id="ARBA00022670"/>
    </source>
</evidence>
<dbReference type="EMBL" id="LGIQ01000009">
    <property type="protein sequence ID" value="KNB70646.1"/>
    <property type="molecule type" value="Genomic_DNA"/>
</dbReference>
<dbReference type="GO" id="GO:0008233">
    <property type="term" value="F:peptidase activity"/>
    <property type="evidence" value="ECO:0007669"/>
    <property type="project" value="UniProtKB-KW"/>
</dbReference>
<name>A0A0K9YPP3_9BACL</name>
<comment type="caution">
    <text evidence="6">The sequence shown here is derived from an EMBL/GenBank/DDBJ whole genome shotgun (WGS) entry which is preliminary data.</text>
</comment>
<reference evidence="7" key="1">
    <citation type="submission" date="2015-07" db="EMBL/GenBank/DDBJ databases">
        <title>Genome sequencing project for genomic taxonomy and phylogenomics of Bacillus-like bacteria.</title>
        <authorList>
            <person name="Liu B."/>
            <person name="Wang J."/>
            <person name="Zhu Y."/>
            <person name="Liu G."/>
            <person name="Chen Q."/>
            <person name="Chen Z."/>
            <person name="Lan J."/>
            <person name="Che J."/>
            <person name="Ge C."/>
            <person name="Shi H."/>
            <person name="Pan Z."/>
            <person name="Liu X."/>
        </authorList>
    </citation>
    <scope>NUCLEOTIDE SEQUENCE [LARGE SCALE GENOMIC DNA]</scope>
    <source>
        <strain evidence="7">DSM 9887</strain>
    </source>
</reference>
<dbReference type="PATRIC" id="fig|54915.3.peg.2532"/>
<keyword evidence="2" id="KW-0479">Metal-binding</keyword>
<evidence type="ECO:0000256" key="2">
    <source>
        <dbReference type="ARBA" id="ARBA00022723"/>
    </source>
</evidence>
<dbReference type="Gene3D" id="3.30.70.360">
    <property type="match status" value="1"/>
</dbReference>
<dbReference type="Proteomes" id="UP000036834">
    <property type="component" value="Unassembled WGS sequence"/>
</dbReference>
<evidence type="ECO:0000313" key="6">
    <source>
        <dbReference type="EMBL" id="KNB70646.1"/>
    </source>
</evidence>
<dbReference type="GO" id="GO:0006508">
    <property type="term" value="P:proteolysis"/>
    <property type="evidence" value="ECO:0007669"/>
    <property type="project" value="UniProtKB-KW"/>
</dbReference>
<dbReference type="PANTHER" id="PTHR43270:SF8">
    <property type="entry name" value="DI- AND TRIPEPTIDASE DUG2-RELATED"/>
    <property type="match status" value="1"/>
</dbReference>
<dbReference type="Pfam" id="PF01546">
    <property type="entry name" value="Peptidase_M20"/>
    <property type="match status" value="1"/>
</dbReference>
<protein>
    <submittedName>
        <fullName evidence="5">Peptidase M20</fullName>
    </submittedName>
</protein>
<reference evidence="6" key="2">
    <citation type="submission" date="2015-07" db="EMBL/GenBank/DDBJ databases">
        <title>MeaNS - Measles Nucleotide Surveillance Program.</title>
        <authorList>
            <person name="Tran T."/>
            <person name="Druce J."/>
        </authorList>
    </citation>
    <scope>NUCLEOTIDE SEQUENCE</scope>
    <source>
        <strain evidence="6">DSM 9887</strain>
    </source>
</reference>
<keyword evidence="1" id="KW-0645">Protease</keyword>
<dbReference type="AlphaFoldDB" id="A0A0K9YPP3"/>
<dbReference type="Pfam" id="PF07687">
    <property type="entry name" value="M20_dimer"/>
    <property type="match status" value="1"/>
</dbReference>
<organism evidence="6 7">
    <name type="scientific">Brevibacillus reuszeri</name>
    <dbReference type="NCBI Taxonomy" id="54915"/>
    <lineage>
        <taxon>Bacteria</taxon>
        <taxon>Bacillati</taxon>
        <taxon>Bacillota</taxon>
        <taxon>Bacilli</taxon>
        <taxon>Bacillales</taxon>
        <taxon>Paenibacillaceae</taxon>
        <taxon>Brevibacillus</taxon>
    </lineage>
</organism>
<dbReference type="Gene3D" id="3.40.630.10">
    <property type="entry name" value="Zn peptidases"/>
    <property type="match status" value="1"/>
</dbReference>
<dbReference type="InterPro" id="IPR011650">
    <property type="entry name" value="Peptidase_M20_dimer"/>
</dbReference>
<feature type="domain" description="Peptidase M20 dimerisation" evidence="4">
    <location>
        <begin position="218"/>
        <end position="362"/>
    </location>
</feature>
<keyword evidence="3" id="KW-0378">Hydrolase</keyword>
<dbReference type="STRING" id="54915.ADS79_17315"/>
<keyword evidence="8" id="KW-1185">Reference proteome</keyword>
<dbReference type="RefSeq" id="WP_049739653.1">
    <property type="nucleotide sequence ID" value="NZ_BJON01000014.1"/>
</dbReference>
<dbReference type="OrthoDB" id="9761532at2"/>
<sequence>MNLNEVLSHLEKNFDEDLERVREFLRMPSISYTGEGIEQTASKLKEIIEELGGTAEVVPTNGHPIVFGEFDEGQEHTLLVYGMYDVMPTDEEGWTVDPWGAEIKDLPKFGPCIINRGAVNTKGPLGAFFNTIRAIKEVDGKLPVNLIFAVEGEEEMGSRNFPAFLEQYKEKLAKAEAVLFPFFEQDEVGTPGLVLGTKGLLYFELVCQGGDWGGPTSRGIHGSFNAWVKNPAWRLVQALSTMVDVDENILIEGLLDDVSEIPEKERNILAQQIEDGIYDEKVFLENYDVRRLKYEGTGMDVWEKLYSRPQLNIDGIFSGYTGPGTKTLLPHIATAKVDVRMVPHMEPDEVVRLIRAHLDKHGFSDIEMNVANKYYWSKVSVDEHVVQAMIDTYRTMGKEPQIQPLNPGSAPYYVFERYLQIPYVTGGMGHGARQHSSDEYCTVQGVLDFEKSMAIFFDHYCQRVSGKQDQQETISK</sequence>
<proteinExistence type="predicted"/>
<dbReference type="InterPro" id="IPR051458">
    <property type="entry name" value="Cyt/Met_Dipeptidase"/>
</dbReference>
<dbReference type="SUPFAM" id="SSF53187">
    <property type="entry name" value="Zn-dependent exopeptidases"/>
    <property type="match status" value="1"/>
</dbReference>
<dbReference type="EMBL" id="BJON01000014">
    <property type="protein sequence ID" value="GED69899.1"/>
    <property type="molecule type" value="Genomic_DNA"/>
</dbReference>
<reference evidence="5 8" key="3">
    <citation type="submission" date="2019-06" db="EMBL/GenBank/DDBJ databases">
        <title>Whole genome shotgun sequence of Brevibacillus reuszeri NBRC 15719.</title>
        <authorList>
            <person name="Hosoyama A."/>
            <person name="Uohara A."/>
            <person name="Ohji S."/>
            <person name="Ichikawa N."/>
        </authorList>
    </citation>
    <scope>NUCLEOTIDE SEQUENCE [LARGE SCALE GENOMIC DNA]</scope>
    <source>
        <strain evidence="5 8">NBRC 15719</strain>
    </source>
</reference>
<dbReference type="PANTHER" id="PTHR43270">
    <property type="entry name" value="BETA-ALA-HIS DIPEPTIDASE"/>
    <property type="match status" value="1"/>
</dbReference>
<gene>
    <name evidence="6" type="ORF">ADS79_17315</name>
    <name evidence="5" type="ORF">BRE01_36010</name>
</gene>
<evidence type="ECO:0000313" key="5">
    <source>
        <dbReference type="EMBL" id="GED69899.1"/>
    </source>
</evidence>
<dbReference type="Proteomes" id="UP000319578">
    <property type="component" value="Unassembled WGS sequence"/>
</dbReference>
<evidence type="ECO:0000259" key="4">
    <source>
        <dbReference type="Pfam" id="PF07687"/>
    </source>
</evidence>
<evidence type="ECO:0000313" key="7">
    <source>
        <dbReference type="Proteomes" id="UP000036834"/>
    </source>
</evidence>